<dbReference type="Proteomes" id="UP000033441">
    <property type="component" value="Unassembled WGS sequence"/>
</dbReference>
<name>A0A0F3NAS9_ANAPH</name>
<feature type="transmembrane region" description="Helical" evidence="1">
    <location>
        <begin position="362"/>
        <end position="384"/>
    </location>
</feature>
<evidence type="ECO:0000313" key="2">
    <source>
        <dbReference type="EMBL" id="KJV64807.1"/>
    </source>
</evidence>
<keyword evidence="1" id="KW-0472">Membrane</keyword>
<evidence type="ECO:0000256" key="1">
    <source>
        <dbReference type="SAM" id="Phobius"/>
    </source>
</evidence>
<dbReference type="EMBL" id="LANV01000001">
    <property type="protein sequence ID" value="KJV64807.1"/>
    <property type="molecule type" value="Genomic_DNA"/>
</dbReference>
<sequence length="418" mass="46393">MDGMAKRFLNDTEKKLIALIKAVMQHYKPRRGFLRALLNVLRTIGPGKPRETAHDLSVLVTQDLLIEVIGAYGTQAIGPSFLNVMALVDEEVLKHYDLPNRSPMFADMLRYAQQQIRNGNLLENRWDVETFTSFVGNYLRGRQERITAENLRQALEILYAPSSYRVLSTSWFLMRLLASGYVRHAVEVIDSDELGPTSPVSSRERTALDSLLGNYDEEALSEMLDTEKGVMMSLYGTVLLSTYVNELREEVAQEFAESNGILASVLSYCSALLTPLGTVSIVAYCASMMSSIIQQMTTSSDNEKYCKLLNYTQQLNSSSDPLASHLVSVFCNQRFDADNATLDQIFNRAESLTATNMSAMPASLAVLTTMYLALPIIAFGGYAAQWVSRRMASRGRGGISTLLLGFLCSRVRCVLSSG</sequence>
<accession>A0A0F3NAS9</accession>
<keyword evidence="1" id="KW-1133">Transmembrane helix</keyword>
<dbReference type="PATRIC" id="fig|1359152.3.peg.599"/>
<protein>
    <submittedName>
        <fullName evidence="2">Uncharacterized protein</fullName>
    </submittedName>
</protein>
<evidence type="ECO:0000313" key="3">
    <source>
        <dbReference type="Proteomes" id="UP000033441"/>
    </source>
</evidence>
<organism evidence="2 3">
    <name type="scientific">Anaplasma phagocytophilum str. ApMUC09</name>
    <dbReference type="NCBI Taxonomy" id="1359152"/>
    <lineage>
        <taxon>Bacteria</taxon>
        <taxon>Pseudomonadati</taxon>
        <taxon>Pseudomonadota</taxon>
        <taxon>Alphaproteobacteria</taxon>
        <taxon>Rickettsiales</taxon>
        <taxon>Anaplasmataceae</taxon>
        <taxon>Anaplasma</taxon>
        <taxon>phagocytophilum group</taxon>
    </lineage>
</organism>
<comment type="caution">
    <text evidence="2">The sequence shown here is derived from an EMBL/GenBank/DDBJ whole genome shotgun (WGS) entry which is preliminary data.</text>
</comment>
<dbReference type="AlphaFoldDB" id="A0A0F3NAS9"/>
<reference evidence="2 3" key="1">
    <citation type="submission" date="2015-02" db="EMBL/GenBank/DDBJ databases">
        <title>Genome Sequencing of Rickettsiales.</title>
        <authorList>
            <person name="Daugherty S.C."/>
            <person name="Su Q."/>
            <person name="Abolude K."/>
            <person name="Beier-Sexton M."/>
            <person name="Carlyon J.A."/>
            <person name="Carter R."/>
            <person name="Day N.P."/>
            <person name="Dumler S.J."/>
            <person name="Dyachenko V."/>
            <person name="Godinez A."/>
            <person name="Kurtti T.J."/>
            <person name="Lichay M."/>
            <person name="Mullins K.E."/>
            <person name="Ott S."/>
            <person name="Pappas-Brown V."/>
            <person name="Paris D.H."/>
            <person name="Patel P."/>
            <person name="Richards A.L."/>
            <person name="Sadzewicz L."/>
            <person name="Sears K."/>
            <person name="Seidman D."/>
            <person name="Sengamalay N."/>
            <person name="Stenos J."/>
            <person name="Tallon L.J."/>
            <person name="Vincent G."/>
            <person name="Fraser C.M."/>
            <person name="Munderloh U."/>
            <person name="Dunning-Hotopp J.C."/>
        </authorList>
    </citation>
    <scope>NUCLEOTIDE SEQUENCE [LARGE SCALE GENOMIC DNA]</scope>
    <source>
        <strain evidence="2 3">ApMUC09</strain>
    </source>
</reference>
<gene>
    <name evidence="2" type="ORF">APHMUC_0569</name>
</gene>
<keyword evidence="1" id="KW-0812">Transmembrane</keyword>
<proteinExistence type="predicted"/>